<dbReference type="RefSeq" id="WP_303541216.1">
    <property type="nucleotide sequence ID" value="NZ_JAUOTP010000003.1"/>
</dbReference>
<dbReference type="InterPro" id="IPR012451">
    <property type="entry name" value="DUF1656"/>
</dbReference>
<keyword evidence="4 5" id="KW-0472">Membrane</keyword>
<proteinExistence type="predicted"/>
<evidence type="ECO:0000313" key="6">
    <source>
        <dbReference type="EMBL" id="MDO6414195.1"/>
    </source>
</evidence>
<organism evidence="6 7">
    <name type="scientific">Sphingomonas natans</name>
    <dbReference type="NCBI Taxonomy" id="3063330"/>
    <lineage>
        <taxon>Bacteria</taxon>
        <taxon>Pseudomonadati</taxon>
        <taxon>Pseudomonadota</taxon>
        <taxon>Alphaproteobacteria</taxon>
        <taxon>Sphingomonadales</taxon>
        <taxon>Sphingomonadaceae</taxon>
        <taxon>Sphingomonas</taxon>
    </lineage>
</organism>
<keyword evidence="3 5" id="KW-1133">Transmembrane helix</keyword>
<keyword evidence="2 5" id="KW-0812">Transmembrane</keyword>
<dbReference type="Pfam" id="PF07869">
    <property type="entry name" value="DUF1656"/>
    <property type="match status" value="1"/>
</dbReference>
<protein>
    <submittedName>
        <fullName evidence="6">DUF1656 domain-containing protein</fullName>
    </submittedName>
</protein>
<keyword evidence="7" id="KW-1185">Reference proteome</keyword>
<gene>
    <name evidence="6" type="ORF">Q4F19_07360</name>
</gene>
<evidence type="ECO:0000256" key="1">
    <source>
        <dbReference type="ARBA" id="ARBA00022475"/>
    </source>
</evidence>
<evidence type="ECO:0000256" key="3">
    <source>
        <dbReference type="ARBA" id="ARBA00022989"/>
    </source>
</evidence>
<evidence type="ECO:0000256" key="2">
    <source>
        <dbReference type="ARBA" id="ARBA00022692"/>
    </source>
</evidence>
<evidence type="ECO:0000256" key="5">
    <source>
        <dbReference type="SAM" id="Phobius"/>
    </source>
</evidence>
<dbReference type="EMBL" id="JAUOTP010000003">
    <property type="protein sequence ID" value="MDO6414195.1"/>
    <property type="molecule type" value="Genomic_DNA"/>
</dbReference>
<name>A0ABT8Y946_9SPHN</name>
<accession>A0ABT8Y946</accession>
<sequence>MIGEISIFGVFFPKLLLVGLVALGACGVATTVLSRIGFYRLVAQRPVVDLAFFVFIFAALIEAGRTIGL</sequence>
<feature type="transmembrane region" description="Helical" evidence="5">
    <location>
        <begin position="50"/>
        <end position="68"/>
    </location>
</feature>
<dbReference type="Proteomes" id="UP001169764">
    <property type="component" value="Unassembled WGS sequence"/>
</dbReference>
<evidence type="ECO:0000313" key="7">
    <source>
        <dbReference type="Proteomes" id="UP001169764"/>
    </source>
</evidence>
<comment type="caution">
    <text evidence="6">The sequence shown here is derived from an EMBL/GenBank/DDBJ whole genome shotgun (WGS) entry which is preliminary data.</text>
</comment>
<reference evidence="6" key="1">
    <citation type="submission" date="2023-07" db="EMBL/GenBank/DDBJ databases">
        <authorList>
            <person name="Kim M."/>
        </authorList>
    </citation>
    <scope>NUCLEOTIDE SEQUENCE</scope>
    <source>
        <strain evidence="6">BIUV-7</strain>
    </source>
</reference>
<keyword evidence="1" id="KW-1003">Cell membrane</keyword>
<evidence type="ECO:0000256" key="4">
    <source>
        <dbReference type="ARBA" id="ARBA00023136"/>
    </source>
</evidence>